<reference evidence="4 5" key="1">
    <citation type="journal article" date="2014" name="BMC Genomics">
        <title>Genome based analysis of type-I polyketide synthase and nonribosomal peptide synthetase gene clusters in seven strains of five representative Nocardia species.</title>
        <authorList>
            <person name="Komaki H."/>
            <person name="Ichikawa N."/>
            <person name="Hosoyama A."/>
            <person name="Takahashi-Nakaguchi A."/>
            <person name="Matsuzawa T."/>
            <person name="Suzuki K."/>
            <person name="Fujita N."/>
            <person name="Gonoi T."/>
        </authorList>
    </citation>
    <scope>NUCLEOTIDE SEQUENCE [LARGE SCALE GENOMIC DNA]</scope>
    <source>
        <strain evidence="4 5">NBRC 15531</strain>
    </source>
</reference>
<dbReference type="AlphaFoldDB" id="U5EBY8"/>
<keyword evidence="2" id="KW-0732">Signal</keyword>
<dbReference type="OrthoDB" id="3393679at2"/>
<keyword evidence="5" id="KW-1185">Reference proteome</keyword>
<dbReference type="RefSeq" id="WP_022565804.1">
    <property type="nucleotide sequence ID" value="NZ_BAFO02000012.1"/>
</dbReference>
<comment type="caution">
    <text evidence="4">The sequence shown here is derived from an EMBL/GenBank/DDBJ whole genome shotgun (WGS) entry which is preliminary data.</text>
</comment>
<evidence type="ECO:0000256" key="1">
    <source>
        <dbReference type="SAM" id="MobiDB-lite"/>
    </source>
</evidence>
<name>U5EBY8_NOCAS</name>
<gene>
    <name evidence="4" type="ORF">NCAST_12_00110</name>
</gene>
<dbReference type="EMBL" id="BAFO02000012">
    <property type="protein sequence ID" value="GAD82659.1"/>
    <property type="molecule type" value="Genomic_DNA"/>
</dbReference>
<dbReference type="InterPro" id="IPR056303">
    <property type="entry name" value="AMIN-like"/>
</dbReference>
<feature type="chain" id="PRO_5039031565" description="AMIN-like domain-containing protein" evidence="2">
    <location>
        <begin position="22"/>
        <end position="193"/>
    </location>
</feature>
<feature type="signal peptide" evidence="2">
    <location>
        <begin position="1"/>
        <end position="21"/>
    </location>
</feature>
<evidence type="ECO:0000313" key="4">
    <source>
        <dbReference type="EMBL" id="GAD82659.1"/>
    </source>
</evidence>
<feature type="region of interest" description="Disordered" evidence="1">
    <location>
        <begin position="22"/>
        <end position="59"/>
    </location>
</feature>
<dbReference type="Proteomes" id="UP000017048">
    <property type="component" value="Unassembled WGS sequence"/>
</dbReference>
<dbReference type="eggNOG" id="COG5401">
    <property type="taxonomic scope" value="Bacteria"/>
</dbReference>
<dbReference type="STRING" id="1824.SAMN05444423_1011371"/>
<organism evidence="4 5">
    <name type="scientific">Nocardia asteroides NBRC 15531</name>
    <dbReference type="NCBI Taxonomy" id="1110697"/>
    <lineage>
        <taxon>Bacteria</taxon>
        <taxon>Bacillati</taxon>
        <taxon>Actinomycetota</taxon>
        <taxon>Actinomycetes</taxon>
        <taxon>Mycobacteriales</taxon>
        <taxon>Nocardiaceae</taxon>
        <taxon>Nocardia</taxon>
    </lineage>
</organism>
<sequence>MRNALVFGLVAAAALTLPGCGTDDTPAASPPPTTSTTSTFADATGEAPTDSSPKSAEASAGAALTVTDIRIGRQPGFDRVVFALAGTGTPGWQVDYTDRAVQDGSGKTVDVAGDSILEVRILGSAYPFDSPVPAYSGPDPATDPSAPGIAGVYKTLVFEGTTQSFIGVEADRPPFTVTALTNPPRLVVDIAVQ</sequence>
<accession>U5EBY8</accession>
<dbReference type="Pfam" id="PF24837">
    <property type="entry name" value="AMIN-like"/>
    <property type="match status" value="1"/>
</dbReference>
<evidence type="ECO:0000256" key="2">
    <source>
        <dbReference type="SAM" id="SignalP"/>
    </source>
</evidence>
<evidence type="ECO:0000313" key="5">
    <source>
        <dbReference type="Proteomes" id="UP000017048"/>
    </source>
</evidence>
<feature type="compositionally biased region" description="Low complexity" evidence="1">
    <location>
        <begin position="34"/>
        <end position="44"/>
    </location>
</feature>
<protein>
    <recommendedName>
        <fullName evidence="3">AMIN-like domain-containing protein</fullName>
    </recommendedName>
</protein>
<dbReference type="GeneID" id="91519594"/>
<proteinExistence type="predicted"/>
<feature type="domain" description="AMIN-like" evidence="3">
    <location>
        <begin position="65"/>
        <end position="191"/>
    </location>
</feature>
<evidence type="ECO:0000259" key="3">
    <source>
        <dbReference type="Pfam" id="PF24837"/>
    </source>
</evidence>